<evidence type="ECO:0000313" key="1">
    <source>
        <dbReference type="EMBL" id="EHP92938.1"/>
    </source>
</evidence>
<dbReference type="PATRIC" id="fig|882800.3.peg.2140"/>
<accession>H1KHR0</accession>
<evidence type="ECO:0000313" key="2">
    <source>
        <dbReference type="Proteomes" id="UP000004382"/>
    </source>
</evidence>
<name>H1KHR0_METEX</name>
<dbReference type="EMBL" id="AGJK01000045">
    <property type="protein sequence ID" value="EHP92938.1"/>
    <property type="molecule type" value="Genomic_DNA"/>
</dbReference>
<dbReference type="Proteomes" id="UP000004382">
    <property type="component" value="Unassembled WGS sequence"/>
</dbReference>
<gene>
    <name evidence="1" type="ORF">MetexDRAFT_2172</name>
</gene>
<protein>
    <submittedName>
        <fullName evidence="1">Uncharacterized protein</fullName>
    </submittedName>
</protein>
<sequence length="107" mass="11605">MTDAGAEGQSDKLGEVARLATLIADRILEAQITGHGIPPEQFTALVDAARLLEEQGVPWPPLVEEVLYEAGKRFSEAEAVPETVDPEHEDKGALAGLTRFLSGFRHR</sequence>
<dbReference type="AlphaFoldDB" id="H1KHR0"/>
<organism evidence="1 2">
    <name type="scientific">Methylorubrum extorquens DSM 13060</name>
    <dbReference type="NCBI Taxonomy" id="882800"/>
    <lineage>
        <taxon>Bacteria</taxon>
        <taxon>Pseudomonadati</taxon>
        <taxon>Pseudomonadota</taxon>
        <taxon>Alphaproteobacteria</taxon>
        <taxon>Hyphomicrobiales</taxon>
        <taxon>Methylobacteriaceae</taxon>
        <taxon>Methylorubrum</taxon>
    </lineage>
</organism>
<reference evidence="1 2" key="1">
    <citation type="submission" date="2011-09" db="EMBL/GenBank/DDBJ databases">
        <title>The draft genome of Methylobacterium extorquens DSM 13060.</title>
        <authorList>
            <consortium name="US DOE Joint Genome Institute (JGI-PGF)"/>
            <person name="Lucas S."/>
            <person name="Han J."/>
            <person name="Lapidus A."/>
            <person name="Cheng J.-F."/>
            <person name="Goodwin L."/>
            <person name="Pitluck S."/>
            <person name="Peters L."/>
            <person name="Land M.L."/>
            <person name="Hauser L."/>
            <person name="Koskimaki J."/>
            <person name="Halonen O."/>
            <person name="Pirttila A."/>
            <person name="Frank C."/>
            <person name="Woyke T.J."/>
        </authorList>
    </citation>
    <scope>NUCLEOTIDE SEQUENCE [LARGE SCALE GENOMIC DNA]</scope>
    <source>
        <strain evidence="1 2">DSM 13060</strain>
    </source>
</reference>
<dbReference type="RefSeq" id="WP_003599527.1">
    <property type="nucleotide sequence ID" value="NZ_AGJK01000045.1"/>
</dbReference>
<comment type="caution">
    <text evidence="1">The sequence shown here is derived from an EMBL/GenBank/DDBJ whole genome shotgun (WGS) entry which is preliminary data.</text>
</comment>
<proteinExistence type="predicted"/>